<name>A0ABR3FT29_9AGAR</name>
<comment type="caution">
    <text evidence="5">The sequence shown here is derived from an EMBL/GenBank/DDBJ whole genome shotgun (WGS) entry which is preliminary data.</text>
</comment>
<proteinExistence type="inferred from homology"/>
<accession>A0ABR3FT29</accession>
<dbReference type="PANTHER" id="PTHR33365:SF11">
    <property type="entry name" value="TAT PATHWAY SIGNAL SEQUENCE"/>
    <property type="match status" value="1"/>
</dbReference>
<dbReference type="Proteomes" id="UP001465976">
    <property type="component" value="Unassembled WGS sequence"/>
</dbReference>
<keyword evidence="4" id="KW-0812">Transmembrane</keyword>
<evidence type="ECO:0000313" key="5">
    <source>
        <dbReference type="EMBL" id="KAL0578644.1"/>
    </source>
</evidence>
<dbReference type="EMBL" id="JBAHYK010000090">
    <property type="protein sequence ID" value="KAL0578644.1"/>
    <property type="molecule type" value="Genomic_DNA"/>
</dbReference>
<keyword evidence="4" id="KW-0472">Membrane</keyword>
<gene>
    <name evidence="5" type="ORF">V5O48_003344</name>
</gene>
<sequence>MTKPAQYSGLAYLIGALVGINLLITAWHGVVSLRRKGTGYAEETYTYNGNSIPLLHPVQFELPSRPVALTLQESTHYLWNDSTIIARDEYVTLLKYQALSFLGPEHRQTITSWYHNFHCIAQIRAALYNHSDTVANVHHFGHCLQYLRQFLLCGATDTVEEGDFMEKDFKVDRVGSDLVCQDWEYAFATLRHEEDEFDSWYRNGQL</sequence>
<feature type="transmembrane region" description="Helical" evidence="4">
    <location>
        <begin position="6"/>
        <end position="27"/>
    </location>
</feature>
<keyword evidence="6" id="KW-1185">Reference proteome</keyword>
<evidence type="ECO:0000256" key="1">
    <source>
        <dbReference type="ARBA" id="ARBA00004685"/>
    </source>
</evidence>
<keyword evidence="4" id="KW-1133">Transmembrane helix</keyword>
<evidence type="ECO:0000256" key="3">
    <source>
        <dbReference type="ARBA" id="ARBA00035112"/>
    </source>
</evidence>
<evidence type="ECO:0000256" key="2">
    <source>
        <dbReference type="ARBA" id="ARBA00023002"/>
    </source>
</evidence>
<dbReference type="PANTHER" id="PTHR33365">
    <property type="entry name" value="YALI0B05434P"/>
    <property type="match status" value="1"/>
</dbReference>
<comment type="similarity">
    <text evidence="3">Belongs to the ustYa family.</text>
</comment>
<reference evidence="5 6" key="1">
    <citation type="submission" date="2024-02" db="EMBL/GenBank/DDBJ databases">
        <title>A draft genome for the cacao thread blight pathogen Marasmius crinis-equi.</title>
        <authorList>
            <person name="Cohen S.P."/>
            <person name="Baruah I.K."/>
            <person name="Amoako-Attah I."/>
            <person name="Bukari Y."/>
            <person name="Meinhardt L.W."/>
            <person name="Bailey B.A."/>
        </authorList>
    </citation>
    <scope>NUCLEOTIDE SEQUENCE [LARGE SCALE GENOMIC DNA]</scope>
    <source>
        <strain evidence="5 6">GH-76</strain>
    </source>
</reference>
<evidence type="ECO:0000313" key="6">
    <source>
        <dbReference type="Proteomes" id="UP001465976"/>
    </source>
</evidence>
<evidence type="ECO:0000256" key="4">
    <source>
        <dbReference type="SAM" id="Phobius"/>
    </source>
</evidence>
<protein>
    <submittedName>
        <fullName evidence="5">Uncharacterized protein</fullName>
    </submittedName>
</protein>
<keyword evidence="2" id="KW-0560">Oxidoreductase</keyword>
<organism evidence="5 6">
    <name type="scientific">Marasmius crinis-equi</name>
    <dbReference type="NCBI Taxonomy" id="585013"/>
    <lineage>
        <taxon>Eukaryota</taxon>
        <taxon>Fungi</taxon>
        <taxon>Dikarya</taxon>
        <taxon>Basidiomycota</taxon>
        <taxon>Agaricomycotina</taxon>
        <taxon>Agaricomycetes</taxon>
        <taxon>Agaricomycetidae</taxon>
        <taxon>Agaricales</taxon>
        <taxon>Marasmiineae</taxon>
        <taxon>Marasmiaceae</taxon>
        <taxon>Marasmius</taxon>
    </lineage>
</organism>
<dbReference type="InterPro" id="IPR021765">
    <property type="entry name" value="UstYa-like"/>
</dbReference>
<comment type="pathway">
    <text evidence="1">Mycotoxin biosynthesis.</text>
</comment>
<dbReference type="Pfam" id="PF11807">
    <property type="entry name" value="UstYa"/>
    <property type="match status" value="1"/>
</dbReference>